<dbReference type="Gene3D" id="3.30.40.10">
    <property type="entry name" value="Zinc/RING finger domain, C3HC4 (zinc finger)"/>
    <property type="match status" value="1"/>
</dbReference>
<keyword evidence="6" id="KW-1185">Reference proteome</keyword>
<dbReference type="CTD" id="20202962"/>
<dbReference type="AlphaFoldDB" id="T1F2B2"/>
<dbReference type="InterPro" id="IPR001841">
    <property type="entry name" value="Znf_RING"/>
</dbReference>
<reference evidence="5" key="3">
    <citation type="submission" date="2015-06" db="UniProtKB">
        <authorList>
            <consortium name="EnsemblMetazoa"/>
        </authorList>
    </citation>
    <scope>IDENTIFICATION</scope>
</reference>
<protein>
    <recommendedName>
        <fullName evidence="3">RING-type domain-containing protein</fullName>
    </recommendedName>
</protein>
<dbReference type="RefSeq" id="XP_009013831.1">
    <property type="nucleotide sequence ID" value="XM_009015583.1"/>
</dbReference>
<evidence type="ECO:0000256" key="1">
    <source>
        <dbReference type="ARBA" id="ARBA00022771"/>
    </source>
</evidence>
<dbReference type="HOGENOM" id="CLU_2075674_0_0_1"/>
<dbReference type="EMBL" id="AMQM01003379">
    <property type="status" value="NOT_ANNOTATED_CDS"/>
    <property type="molecule type" value="Genomic_DNA"/>
</dbReference>
<reference evidence="4 6" key="2">
    <citation type="journal article" date="2013" name="Nature">
        <title>Insights into bilaterian evolution from three spiralian genomes.</title>
        <authorList>
            <person name="Simakov O."/>
            <person name="Marletaz F."/>
            <person name="Cho S.J."/>
            <person name="Edsinger-Gonzales E."/>
            <person name="Havlak P."/>
            <person name="Hellsten U."/>
            <person name="Kuo D.H."/>
            <person name="Larsson T."/>
            <person name="Lv J."/>
            <person name="Arendt D."/>
            <person name="Savage R."/>
            <person name="Osoegawa K."/>
            <person name="de Jong P."/>
            <person name="Grimwood J."/>
            <person name="Chapman J.A."/>
            <person name="Shapiro H."/>
            <person name="Aerts A."/>
            <person name="Otillar R.P."/>
            <person name="Terry A.Y."/>
            <person name="Boore J.L."/>
            <person name="Grigoriev I.V."/>
            <person name="Lindberg D.R."/>
            <person name="Seaver E.C."/>
            <person name="Weisblat D.A."/>
            <person name="Putnam N.H."/>
            <person name="Rokhsar D.S."/>
        </authorList>
    </citation>
    <scope>NUCLEOTIDE SEQUENCE</scope>
</reference>
<keyword evidence="1" id="KW-0479">Metal-binding</keyword>
<evidence type="ECO:0000259" key="3">
    <source>
        <dbReference type="Pfam" id="PF13639"/>
    </source>
</evidence>
<feature type="domain" description="RING-type" evidence="3">
    <location>
        <begin position="44"/>
        <end position="79"/>
    </location>
</feature>
<dbReference type="Proteomes" id="UP000015101">
    <property type="component" value="Unassembled WGS sequence"/>
</dbReference>
<proteinExistence type="predicted"/>
<gene>
    <name evidence="5" type="primary">20202962</name>
    <name evidence="4" type="ORF">HELRODRAFT_169765</name>
</gene>
<dbReference type="OrthoDB" id="8062037at2759"/>
<organism evidence="5 6">
    <name type="scientific">Helobdella robusta</name>
    <name type="common">Californian leech</name>
    <dbReference type="NCBI Taxonomy" id="6412"/>
    <lineage>
        <taxon>Eukaryota</taxon>
        <taxon>Metazoa</taxon>
        <taxon>Spiralia</taxon>
        <taxon>Lophotrochozoa</taxon>
        <taxon>Annelida</taxon>
        <taxon>Clitellata</taxon>
        <taxon>Hirudinea</taxon>
        <taxon>Rhynchobdellida</taxon>
        <taxon>Glossiphoniidae</taxon>
        <taxon>Helobdella</taxon>
    </lineage>
</organism>
<evidence type="ECO:0000313" key="6">
    <source>
        <dbReference type="Proteomes" id="UP000015101"/>
    </source>
</evidence>
<evidence type="ECO:0000313" key="5">
    <source>
        <dbReference type="EnsemblMetazoa" id="HelroP169765"/>
    </source>
</evidence>
<dbReference type="InParanoid" id="T1F2B2"/>
<evidence type="ECO:0000313" key="4">
    <source>
        <dbReference type="EMBL" id="ESO08042.1"/>
    </source>
</evidence>
<dbReference type="GO" id="GO:0008270">
    <property type="term" value="F:zinc ion binding"/>
    <property type="evidence" value="ECO:0007669"/>
    <property type="project" value="UniProtKB-KW"/>
</dbReference>
<keyword evidence="1" id="KW-0863">Zinc-finger</keyword>
<dbReference type="GeneID" id="20202962"/>
<dbReference type="InterPro" id="IPR013083">
    <property type="entry name" value="Znf_RING/FYVE/PHD"/>
</dbReference>
<evidence type="ECO:0000256" key="2">
    <source>
        <dbReference type="ARBA" id="ARBA00022833"/>
    </source>
</evidence>
<accession>T1F2B2</accession>
<dbReference type="EnsemblMetazoa" id="HelroT169765">
    <property type="protein sequence ID" value="HelroP169765"/>
    <property type="gene ID" value="HelroG169765"/>
</dbReference>
<dbReference type="KEGG" id="hro:HELRODRAFT_169765"/>
<dbReference type="SUPFAM" id="SSF57850">
    <property type="entry name" value="RING/U-box"/>
    <property type="match status" value="1"/>
</dbReference>
<dbReference type="Pfam" id="PF13639">
    <property type="entry name" value="zf-RING_2"/>
    <property type="match status" value="1"/>
</dbReference>
<keyword evidence="2" id="KW-0862">Zinc</keyword>
<sequence length="118" mass="14026">MDLKKKEFQRVAKLISMLNDDHNDRPMPQSSVLQRNIHVSYVVKFEERTMLHELSCGYVFHFQCSKLWLKEKASCPFCRKEVASAHVKDVVCKNLRDASRKRYMKLKLTTISNFNERF</sequence>
<reference evidence="6" key="1">
    <citation type="submission" date="2012-12" db="EMBL/GenBank/DDBJ databases">
        <authorList>
            <person name="Hellsten U."/>
            <person name="Grimwood J."/>
            <person name="Chapman J.A."/>
            <person name="Shapiro H."/>
            <person name="Aerts A."/>
            <person name="Otillar R.P."/>
            <person name="Terry A.Y."/>
            <person name="Boore J.L."/>
            <person name="Simakov O."/>
            <person name="Marletaz F."/>
            <person name="Cho S.-J."/>
            <person name="Edsinger-Gonzales E."/>
            <person name="Havlak P."/>
            <person name="Kuo D.-H."/>
            <person name="Larsson T."/>
            <person name="Lv J."/>
            <person name="Arendt D."/>
            <person name="Savage R."/>
            <person name="Osoegawa K."/>
            <person name="de Jong P."/>
            <person name="Lindberg D.R."/>
            <person name="Seaver E.C."/>
            <person name="Weisblat D.A."/>
            <person name="Putnam N.H."/>
            <person name="Grigoriev I.V."/>
            <person name="Rokhsar D.S."/>
        </authorList>
    </citation>
    <scope>NUCLEOTIDE SEQUENCE</scope>
</reference>
<dbReference type="EMBL" id="KB096134">
    <property type="protein sequence ID" value="ESO08042.1"/>
    <property type="molecule type" value="Genomic_DNA"/>
</dbReference>
<name>T1F2B2_HELRO</name>